<feature type="region of interest" description="Disordered" evidence="7">
    <location>
        <begin position="296"/>
        <end position="325"/>
    </location>
</feature>
<dbReference type="InParanoid" id="A0A7M7KQ26"/>
<feature type="domain" description="G-patch" evidence="8">
    <location>
        <begin position="242"/>
        <end position="288"/>
    </location>
</feature>
<dbReference type="InterPro" id="IPR039146">
    <property type="entry name" value="GPANK1"/>
</dbReference>
<dbReference type="OrthoDB" id="20282at2759"/>
<keyword evidence="5" id="KW-0472">Membrane</keyword>
<dbReference type="Pfam" id="PF12796">
    <property type="entry name" value="Ank_2"/>
    <property type="match status" value="1"/>
</dbReference>
<feature type="compositionally biased region" description="Basic and acidic residues" evidence="7">
    <location>
        <begin position="10"/>
        <end position="22"/>
    </location>
</feature>
<dbReference type="PANTHER" id="PTHR20923:SF1">
    <property type="entry name" value="G PATCH DOMAIN AND ANKYRIN REPEAT-CONTAINING PROTEIN 1"/>
    <property type="match status" value="1"/>
</dbReference>
<comment type="subcellular location">
    <subcellularLocation>
        <location evidence="1">Target cell membrane</location>
    </subcellularLocation>
</comment>
<dbReference type="OMA" id="QGWDQEH"/>
<reference evidence="9" key="1">
    <citation type="submission" date="2021-01" db="UniProtKB">
        <authorList>
            <consortium name="EnsemblMetazoa"/>
        </authorList>
    </citation>
    <scope>IDENTIFICATION</scope>
</reference>
<keyword evidence="2" id="KW-0268">Exocytosis</keyword>
<dbReference type="KEGG" id="vde:111253656"/>
<keyword evidence="5" id="KW-1053">Target membrane</keyword>
<dbReference type="Pfam" id="PF01585">
    <property type="entry name" value="G-patch"/>
    <property type="match status" value="1"/>
</dbReference>
<accession>A0A7M7KQ26</accession>
<keyword evidence="4" id="KW-0528">Neurotoxin</keyword>
<evidence type="ECO:0000256" key="6">
    <source>
        <dbReference type="PROSITE-ProRule" id="PRU00023"/>
    </source>
</evidence>
<evidence type="ECO:0000256" key="7">
    <source>
        <dbReference type="SAM" id="MobiDB-lite"/>
    </source>
</evidence>
<dbReference type="PANTHER" id="PTHR20923">
    <property type="entry name" value="BAT4 PROTEIN-RELATED"/>
    <property type="match status" value="1"/>
</dbReference>
<dbReference type="PROSITE" id="PS50174">
    <property type="entry name" value="G_PATCH"/>
    <property type="match status" value="1"/>
</dbReference>
<dbReference type="SUPFAM" id="SSF48403">
    <property type="entry name" value="Ankyrin repeat"/>
    <property type="match status" value="1"/>
</dbReference>
<protein>
    <recommendedName>
        <fullName evidence="8">G-patch domain-containing protein</fullName>
    </recommendedName>
</protein>
<dbReference type="Gene3D" id="1.25.40.20">
    <property type="entry name" value="Ankyrin repeat-containing domain"/>
    <property type="match status" value="1"/>
</dbReference>
<keyword evidence="10" id="KW-1185">Reference proteome</keyword>
<feature type="repeat" description="ANK" evidence="6">
    <location>
        <begin position="124"/>
        <end position="156"/>
    </location>
</feature>
<evidence type="ECO:0000313" key="10">
    <source>
        <dbReference type="Proteomes" id="UP000594260"/>
    </source>
</evidence>
<dbReference type="FunCoup" id="A0A7M7KQ26">
    <property type="interactions" value="114"/>
</dbReference>
<dbReference type="PROSITE" id="PS50297">
    <property type="entry name" value="ANK_REP_REGION"/>
    <property type="match status" value="1"/>
</dbReference>
<feature type="region of interest" description="Disordered" evidence="7">
    <location>
        <begin position="1"/>
        <end position="33"/>
    </location>
</feature>
<dbReference type="InterPro" id="IPR036770">
    <property type="entry name" value="Ankyrin_rpt-contain_sf"/>
</dbReference>
<keyword evidence="4" id="KW-0800">Toxin</keyword>
<dbReference type="EnsemblMetazoa" id="XM_022813373">
    <property type="protein sequence ID" value="XP_022669108"/>
    <property type="gene ID" value="LOC111253656"/>
</dbReference>
<keyword evidence="6" id="KW-0040">ANK repeat</keyword>
<keyword evidence="3" id="KW-1052">Target cell membrane</keyword>
<dbReference type="InterPro" id="IPR000467">
    <property type="entry name" value="G_patch_dom"/>
</dbReference>
<dbReference type="AlphaFoldDB" id="A0A7M7KQ26"/>
<dbReference type="PROSITE" id="PS50088">
    <property type="entry name" value="ANK_REPEAT"/>
    <property type="match status" value="1"/>
</dbReference>
<dbReference type="GeneID" id="111253656"/>
<dbReference type="SMART" id="SM00248">
    <property type="entry name" value="ANK"/>
    <property type="match status" value="2"/>
</dbReference>
<sequence length="335" mass="37848">MYKPIAFVKPQEKHAELSDVKSESPPPTVSRLSGEEAQSFYEDLLGLPSTSYPAPVISTSQIDKCEQPISDPSNEQDPVNQPIVAKNHKVSPKDLFLAAQNGQYKELRRILFARTLDLDVQDAFGWSALSCAAYEGHVSCVKLLLKFGATRDLRDNKGQTALDLARKRNKIRVYQAIKEFGSESQDNNDRYAEESVIAEPENTRCTLCGVEFDVEQQKTHESSIVHRAAVQVAVDPSYGIPEASIGFRMLKQMGWKREQGLGINSQGRKFPVTTQLKRDREGLGLTTKRFRITHFNHKDPRAVSNEKTPGTKIRRMSSKKTSDKNLERDFRRAFY</sequence>
<organism evidence="9 10">
    <name type="scientific">Varroa destructor</name>
    <name type="common">Honeybee mite</name>
    <dbReference type="NCBI Taxonomy" id="109461"/>
    <lineage>
        <taxon>Eukaryota</taxon>
        <taxon>Metazoa</taxon>
        <taxon>Ecdysozoa</taxon>
        <taxon>Arthropoda</taxon>
        <taxon>Chelicerata</taxon>
        <taxon>Arachnida</taxon>
        <taxon>Acari</taxon>
        <taxon>Parasitiformes</taxon>
        <taxon>Mesostigmata</taxon>
        <taxon>Gamasina</taxon>
        <taxon>Dermanyssoidea</taxon>
        <taxon>Varroidae</taxon>
        <taxon>Varroa</taxon>
    </lineage>
</organism>
<evidence type="ECO:0000259" key="8">
    <source>
        <dbReference type="PROSITE" id="PS50174"/>
    </source>
</evidence>
<dbReference type="GO" id="GO:0003676">
    <property type="term" value="F:nucleic acid binding"/>
    <property type="evidence" value="ECO:0007669"/>
    <property type="project" value="InterPro"/>
</dbReference>
<evidence type="ECO:0000256" key="1">
    <source>
        <dbReference type="ARBA" id="ARBA00004175"/>
    </source>
</evidence>
<dbReference type="GO" id="GO:0044231">
    <property type="term" value="C:host cell presynaptic membrane"/>
    <property type="evidence" value="ECO:0007669"/>
    <property type="project" value="UniProtKB-KW"/>
</dbReference>
<dbReference type="RefSeq" id="XP_022669108.1">
    <property type="nucleotide sequence ID" value="XM_022813373.1"/>
</dbReference>
<dbReference type="GO" id="GO:0044218">
    <property type="term" value="C:other organism cell membrane"/>
    <property type="evidence" value="ECO:0007669"/>
    <property type="project" value="UniProtKB-KW"/>
</dbReference>
<dbReference type="GO" id="GO:0006887">
    <property type="term" value="P:exocytosis"/>
    <property type="evidence" value="ECO:0007669"/>
    <property type="project" value="UniProtKB-KW"/>
</dbReference>
<dbReference type="Proteomes" id="UP000594260">
    <property type="component" value="Unplaced"/>
</dbReference>
<evidence type="ECO:0000313" key="9">
    <source>
        <dbReference type="EnsemblMetazoa" id="XP_022669108"/>
    </source>
</evidence>
<evidence type="ECO:0000256" key="4">
    <source>
        <dbReference type="ARBA" id="ARBA00023028"/>
    </source>
</evidence>
<dbReference type="SMART" id="SM00443">
    <property type="entry name" value="G_patch"/>
    <property type="match status" value="1"/>
</dbReference>
<evidence type="ECO:0000256" key="3">
    <source>
        <dbReference type="ARBA" id="ARBA00022537"/>
    </source>
</evidence>
<evidence type="ECO:0000256" key="5">
    <source>
        <dbReference type="ARBA" id="ARBA00023298"/>
    </source>
</evidence>
<name>A0A7M7KQ26_VARDE</name>
<proteinExistence type="predicted"/>
<evidence type="ECO:0000256" key="2">
    <source>
        <dbReference type="ARBA" id="ARBA00022483"/>
    </source>
</evidence>
<keyword evidence="4" id="KW-0638">Presynaptic neurotoxin</keyword>
<dbReference type="InterPro" id="IPR002110">
    <property type="entry name" value="Ankyrin_rpt"/>
</dbReference>